<dbReference type="Gene3D" id="1.20.1280.290">
    <property type="match status" value="2"/>
</dbReference>
<evidence type="ECO:0000313" key="13">
    <source>
        <dbReference type="RGD" id="41325105"/>
    </source>
</evidence>
<name>A0A8I6AS30_RAT</name>
<keyword evidence="9 10" id="KW-0472">Membrane</keyword>
<comment type="similarity">
    <text evidence="2 10">Belongs to the SWEET sugar transporter family.</text>
</comment>
<keyword evidence="6 10" id="KW-0812">Transmembrane</keyword>
<dbReference type="GO" id="GO:0005886">
    <property type="term" value="C:plasma membrane"/>
    <property type="evidence" value="ECO:0007669"/>
    <property type="project" value="UniProtKB-SubCell"/>
</dbReference>
<dbReference type="InterPro" id="IPR047664">
    <property type="entry name" value="SWEET"/>
</dbReference>
<evidence type="ECO:0000256" key="7">
    <source>
        <dbReference type="ARBA" id="ARBA00022737"/>
    </source>
</evidence>
<reference evidence="11" key="2">
    <citation type="submission" date="2025-08" db="UniProtKB">
        <authorList>
            <consortium name="Ensembl"/>
        </authorList>
    </citation>
    <scope>IDENTIFICATION</scope>
    <source>
        <strain evidence="11">Brown Norway</strain>
    </source>
</reference>
<comment type="subcellular location">
    <subcellularLocation>
        <location evidence="1">Cell membrane</location>
        <topology evidence="1">Multi-pass membrane protein</topology>
    </subcellularLocation>
</comment>
<evidence type="ECO:0000313" key="11">
    <source>
        <dbReference type="Ensembl" id="ENSRNOP00000097108.2"/>
    </source>
</evidence>
<dbReference type="GeneTree" id="ENSGT00390000007801"/>
<dbReference type="PANTHER" id="PTHR10791:SF30">
    <property type="entry name" value="SUGAR TRANSPORTER SWEET1"/>
    <property type="match status" value="1"/>
</dbReference>
<proteinExistence type="inferred from homology"/>
<dbReference type="RGD" id="41325105">
    <property type="gene designation" value="Slc50a1-ps1"/>
</dbReference>
<dbReference type="AlphaFoldDB" id="A0A8I6AS30"/>
<organism evidence="11 12">
    <name type="scientific">Rattus norvegicus</name>
    <name type="common">Rat</name>
    <dbReference type="NCBI Taxonomy" id="10116"/>
    <lineage>
        <taxon>Eukaryota</taxon>
        <taxon>Metazoa</taxon>
        <taxon>Chordata</taxon>
        <taxon>Craniata</taxon>
        <taxon>Vertebrata</taxon>
        <taxon>Euteleostomi</taxon>
        <taxon>Mammalia</taxon>
        <taxon>Eutheria</taxon>
        <taxon>Euarchontoglires</taxon>
        <taxon>Glires</taxon>
        <taxon>Rodentia</taxon>
        <taxon>Myomorpha</taxon>
        <taxon>Muroidea</taxon>
        <taxon>Muridae</taxon>
        <taxon>Murinae</taxon>
        <taxon>Rattus</taxon>
    </lineage>
</organism>
<keyword evidence="12" id="KW-1185">Reference proteome</keyword>
<sequence>MGAALGEGTGSGGMADSFQCLRIFYPLLTISFGSPSSLDLRHMQRTQSVDSIQFLPFLTMDVTNLGWLSYGVLKGDGTLIVNTVGAVLQTLYILAYLHYRTQKIEALPCTHLWPTLVHVGRAYSLISWKTSRMQLGLFCSVFTISMYLSPLADLAKIIQTKSTQHLSFSLTIATFLSSASLSIYGFHLKDPYIMVPNLPEILNGFVCPVLFYKYPPEEDTKYRLLLWWYL</sequence>
<dbReference type="Proteomes" id="UP000002494">
    <property type="component" value="Chromosome 5"/>
</dbReference>
<dbReference type="Pfam" id="PF03083">
    <property type="entry name" value="MtN3_slv"/>
    <property type="match status" value="2"/>
</dbReference>
<evidence type="ECO:0000256" key="1">
    <source>
        <dbReference type="ARBA" id="ARBA00004651"/>
    </source>
</evidence>
<evidence type="ECO:0000256" key="4">
    <source>
        <dbReference type="ARBA" id="ARBA00022475"/>
    </source>
</evidence>
<feature type="transmembrane region" description="Helical" evidence="10">
    <location>
        <begin position="166"/>
        <end position="186"/>
    </location>
</feature>
<dbReference type="PANTHER" id="PTHR10791">
    <property type="entry name" value="RAG1-ACTIVATING PROTEIN 1"/>
    <property type="match status" value="1"/>
</dbReference>
<dbReference type="AGR" id="RGD:41325105"/>
<keyword evidence="8 10" id="KW-1133">Transmembrane helix</keyword>
<reference evidence="11" key="1">
    <citation type="submission" date="2024-01" db="EMBL/GenBank/DDBJ databases">
        <title>GRCr8: a new rat reference genome assembly contstructed from accurate long reads and long range scaffolding.</title>
        <authorList>
            <person name="Doris P.A."/>
            <person name="Kalbfleisch T."/>
            <person name="Li K."/>
            <person name="Howe K."/>
            <person name="Wood J."/>
        </authorList>
    </citation>
    <scope>NUCLEOTIDE SEQUENCE [LARGE SCALE GENOMIC DNA]</scope>
    <source>
        <strain evidence="11">Brown Norway</strain>
    </source>
</reference>
<gene>
    <name evidence="11 13" type="primary">Slc50a1-ps1</name>
</gene>
<evidence type="ECO:0000256" key="6">
    <source>
        <dbReference type="ARBA" id="ARBA00022692"/>
    </source>
</evidence>
<evidence type="ECO:0000256" key="8">
    <source>
        <dbReference type="ARBA" id="ARBA00022989"/>
    </source>
</evidence>
<evidence type="ECO:0000256" key="5">
    <source>
        <dbReference type="ARBA" id="ARBA00022597"/>
    </source>
</evidence>
<dbReference type="Ensembl" id="ENSRNOT00000099763.2">
    <property type="protein sequence ID" value="ENSRNOP00000097108.2"/>
    <property type="gene ID" value="ENSRNOG00000068711.2"/>
</dbReference>
<protein>
    <recommendedName>
        <fullName evidence="10">Sugar transporter SWEET</fullName>
    </recommendedName>
</protein>
<evidence type="ECO:0000256" key="3">
    <source>
        <dbReference type="ARBA" id="ARBA00022448"/>
    </source>
</evidence>
<keyword evidence="5 10" id="KW-0762">Sugar transport</keyword>
<keyword evidence="4" id="KW-1003">Cell membrane</keyword>
<evidence type="ECO:0000256" key="2">
    <source>
        <dbReference type="ARBA" id="ARBA00007809"/>
    </source>
</evidence>
<accession>A0A8I6AS30</accession>
<comment type="function">
    <text evidence="10">Mediates sugar transport across membranes.</text>
</comment>
<dbReference type="InterPro" id="IPR004316">
    <property type="entry name" value="SWEET_rpt"/>
</dbReference>
<evidence type="ECO:0000256" key="10">
    <source>
        <dbReference type="RuleBase" id="RU910715"/>
    </source>
</evidence>
<evidence type="ECO:0000256" key="9">
    <source>
        <dbReference type="ARBA" id="ARBA00023136"/>
    </source>
</evidence>
<dbReference type="GO" id="GO:0051119">
    <property type="term" value="F:sugar transmembrane transporter activity"/>
    <property type="evidence" value="ECO:0007669"/>
    <property type="project" value="InterPro"/>
</dbReference>
<comment type="caution">
    <text evidence="10">Lacks conserved residue(s) required for the propagation of feature annotation.</text>
</comment>
<feature type="transmembrane region" description="Helical" evidence="10">
    <location>
        <begin position="79"/>
        <end position="97"/>
    </location>
</feature>
<keyword evidence="7" id="KW-0677">Repeat</keyword>
<reference evidence="11" key="3">
    <citation type="submission" date="2025-09" db="UniProtKB">
        <authorList>
            <consortium name="Ensembl"/>
        </authorList>
    </citation>
    <scope>IDENTIFICATION</scope>
    <source>
        <strain evidence="11">Brown Norway</strain>
    </source>
</reference>
<evidence type="ECO:0000313" key="12">
    <source>
        <dbReference type="Proteomes" id="UP000002494"/>
    </source>
</evidence>
<keyword evidence="3 10" id="KW-0813">Transport</keyword>